<reference evidence="1" key="1">
    <citation type="submission" date="2018-05" db="EMBL/GenBank/DDBJ databases">
        <authorList>
            <person name="Lanie J.A."/>
            <person name="Ng W.-L."/>
            <person name="Kazmierczak K.M."/>
            <person name="Andrzejewski T.M."/>
            <person name="Davidsen T.M."/>
            <person name="Wayne K.J."/>
            <person name="Tettelin H."/>
            <person name="Glass J.I."/>
            <person name="Rusch D."/>
            <person name="Podicherti R."/>
            <person name="Tsui H.-C.T."/>
            <person name="Winkler M.E."/>
        </authorList>
    </citation>
    <scope>NUCLEOTIDE SEQUENCE</scope>
</reference>
<dbReference type="Gene3D" id="3.30.360.10">
    <property type="entry name" value="Dihydrodipicolinate Reductase, domain 2"/>
    <property type="match status" value="1"/>
</dbReference>
<name>A0A383BVG9_9ZZZZ</name>
<dbReference type="EMBL" id="UINC01203588">
    <property type="protein sequence ID" value="SVE23914.1"/>
    <property type="molecule type" value="Genomic_DNA"/>
</dbReference>
<accession>A0A383BVG9</accession>
<gene>
    <name evidence="1" type="ORF">METZ01_LOCUS476768</name>
</gene>
<organism evidence="1">
    <name type="scientific">marine metagenome</name>
    <dbReference type="NCBI Taxonomy" id="408172"/>
    <lineage>
        <taxon>unclassified sequences</taxon>
        <taxon>metagenomes</taxon>
        <taxon>ecological metagenomes</taxon>
    </lineage>
</organism>
<evidence type="ECO:0000313" key="1">
    <source>
        <dbReference type="EMBL" id="SVE23914.1"/>
    </source>
</evidence>
<feature type="non-terminal residue" evidence="1">
    <location>
        <position position="1"/>
    </location>
</feature>
<protein>
    <recommendedName>
        <fullName evidence="2">Gfo/Idh/MocA-like oxidoreductase C-terminal domain-containing protein</fullName>
    </recommendedName>
</protein>
<sequence length="83" mass="9105">VHLYGGKQGDESLKEIEIDNSYVTVPATVPEGPAFNIAQLWQRFADGVSSGERIEPDFQSAVKRHELLDAIQNASDTGSVQYL</sequence>
<dbReference type="AlphaFoldDB" id="A0A383BVG9"/>
<proteinExistence type="predicted"/>
<evidence type="ECO:0008006" key="2">
    <source>
        <dbReference type="Google" id="ProtNLM"/>
    </source>
</evidence>